<feature type="transmembrane region" description="Helical" evidence="2">
    <location>
        <begin position="89"/>
        <end position="108"/>
    </location>
</feature>
<keyword evidence="1" id="KW-0233">DNA recombination</keyword>
<dbReference type="InterPro" id="IPR011010">
    <property type="entry name" value="DNA_brk_join_enz"/>
</dbReference>
<dbReference type="Pfam" id="PF00589">
    <property type="entry name" value="Phage_integrase"/>
    <property type="match status" value="1"/>
</dbReference>
<dbReference type="GO" id="GO:0015074">
    <property type="term" value="P:DNA integration"/>
    <property type="evidence" value="ECO:0007669"/>
    <property type="project" value="InterPro"/>
</dbReference>
<keyword evidence="2" id="KW-1133">Transmembrane helix</keyword>
<protein>
    <submittedName>
        <fullName evidence="4">Tyrosine-type recombinase/integrase</fullName>
    </submittedName>
</protein>
<name>A0A2N9YCV2_9GAMM</name>
<evidence type="ECO:0000256" key="1">
    <source>
        <dbReference type="ARBA" id="ARBA00023172"/>
    </source>
</evidence>
<dbReference type="SUPFAM" id="SSF56349">
    <property type="entry name" value="DNA breaking-rejoining enzymes"/>
    <property type="match status" value="1"/>
</dbReference>
<dbReference type="STRING" id="288004.AL038_00240"/>
<dbReference type="InterPro" id="IPR002104">
    <property type="entry name" value="Integrase_catalytic"/>
</dbReference>
<gene>
    <name evidence="4" type="ORF">BLE401_05835</name>
</gene>
<accession>A0A2N9YCV2</accession>
<evidence type="ECO:0000313" key="4">
    <source>
        <dbReference type="EMBL" id="AUI68264.1"/>
    </source>
</evidence>
<keyword evidence="5" id="KW-1185">Reference proteome</keyword>
<dbReference type="GO" id="GO:0003677">
    <property type="term" value="F:DNA binding"/>
    <property type="evidence" value="ECO:0007669"/>
    <property type="project" value="InterPro"/>
</dbReference>
<reference evidence="5" key="1">
    <citation type="submission" date="2016-12" db="EMBL/GenBank/DDBJ databases">
        <title>Complete Genome Sequence of Beggiatoa leptomitiformis D-401.</title>
        <authorList>
            <person name="Fomenkov A."/>
            <person name="Vincze T."/>
            <person name="Grabovich M."/>
            <person name="Anton B.P."/>
            <person name="Dubinina G."/>
            <person name="Orlova M."/>
            <person name="Belousova E."/>
            <person name="Roberts R.J."/>
        </authorList>
    </citation>
    <scope>NUCLEOTIDE SEQUENCE [LARGE SCALE GENOMIC DNA]</scope>
    <source>
        <strain evidence="5">D-401</strain>
    </source>
</reference>
<feature type="domain" description="Tyr recombinase" evidence="3">
    <location>
        <begin position="1"/>
        <end position="114"/>
    </location>
</feature>
<dbReference type="PROSITE" id="PS51898">
    <property type="entry name" value="TYR_RECOMBINASE"/>
    <property type="match status" value="1"/>
</dbReference>
<organism evidence="4 5">
    <name type="scientific">Beggiatoa leptomitoformis</name>
    <dbReference type="NCBI Taxonomy" id="288004"/>
    <lineage>
        <taxon>Bacteria</taxon>
        <taxon>Pseudomonadati</taxon>
        <taxon>Pseudomonadota</taxon>
        <taxon>Gammaproteobacteria</taxon>
        <taxon>Thiotrichales</taxon>
        <taxon>Thiotrichaceae</taxon>
        <taxon>Beggiatoa</taxon>
    </lineage>
</organism>
<dbReference type="KEGG" id="blep:AL038_00240"/>
<dbReference type="Proteomes" id="UP000234271">
    <property type="component" value="Chromosome"/>
</dbReference>
<evidence type="ECO:0000259" key="3">
    <source>
        <dbReference type="PROSITE" id="PS51898"/>
    </source>
</evidence>
<keyword evidence="2" id="KW-0472">Membrane</keyword>
<dbReference type="OrthoDB" id="9795573at2"/>
<dbReference type="RefSeq" id="WP_062147299.1">
    <property type="nucleotide sequence ID" value="NZ_CP012373.2"/>
</dbReference>
<sequence>MRKQALLTLSWTQFNRDTQSLRLHKTKSGKPRTVPLNQIALSELQRCRNGRFVFQIEGRAIRDIKHSFASVCRLAGIVDCTPHTLRRTFFVVLFYYIEYLVVLGFSAGREKQCK</sequence>
<dbReference type="InterPro" id="IPR013762">
    <property type="entry name" value="Integrase-like_cat_sf"/>
</dbReference>
<dbReference type="Gene3D" id="1.10.443.10">
    <property type="entry name" value="Intergrase catalytic core"/>
    <property type="match status" value="1"/>
</dbReference>
<evidence type="ECO:0000256" key="2">
    <source>
        <dbReference type="SAM" id="Phobius"/>
    </source>
</evidence>
<evidence type="ECO:0000313" key="5">
    <source>
        <dbReference type="Proteomes" id="UP000234271"/>
    </source>
</evidence>
<dbReference type="AlphaFoldDB" id="A0A2N9YCV2"/>
<dbReference type="GO" id="GO:0006310">
    <property type="term" value="P:DNA recombination"/>
    <property type="evidence" value="ECO:0007669"/>
    <property type="project" value="UniProtKB-KW"/>
</dbReference>
<keyword evidence="2" id="KW-0812">Transmembrane</keyword>
<dbReference type="EMBL" id="CP018889">
    <property type="protein sequence ID" value="AUI68264.1"/>
    <property type="molecule type" value="Genomic_DNA"/>
</dbReference>
<proteinExistence type="predicted"/>